<keyword evidence="3" id="KW-1185">Reference proteome</keyword>
<dbReference type="Proteomes" id="UP000730161">
    <property type="component" value="Unassembled WGS sequence"/>
</dbReference>
<proteinExistence type="predicted"/>
<dbReference type="InterPro" id="IPR029063">
    <property type="entry name" value="SAM-dependent_MTases_sf"/>
</dbReference>
<organism evidence="2 3">
    <name type="scientific">Methanocalculus chunghsingensis</name>
    <dbReference type="NCBI Taxonomy" id="156457"/>
    <lineage>
        <taxon>Archaea</taxon>
        <taxon>Methanobacteriati</taxon>
        <taxon>Methanobacteriota</taxon>
        <taxon>Stenosarchaea group</taxon>
        <taxon>Methanomicrobia</taxon>
        <taxon>Methanomicrobiales</taxon>
        <taxon>Methanocalculaceae</taxon>
        <taxon>Methanocalculus</taxon>
    </lineage>
</organism>
<dbReference type="PANTHER" id="PTHR42912:SF80">
    <property type="entry name" value="METHYLTRANSFERASE DOMAIN-CONTAINING PROTEIN"/>
    <property type="match status" value="1"/>
</dbReference>
<accession>A0A8J8B518</accession>
<dbReference type="CDD" id="cd02440">
    <property type="entry name" value="AdoMet_MTases"/>
    <property type="match status" value="1"/>
</dbReference>
<comment type="caution">
    <text evidence="2">The sequence shown here is derived from an EMBL/GenBank/DDBJ whole genome shotgun (WGS) entry which is preliminary data.</text>
</comment>
<evidence type="ECO:0000259" key="1">
    <source>
        <dbReference type="Pfam" id="PF08241"/>
    </source>
</evidence>
<dbReference type="AlphaFoldDB" id="A0A8J8B518"/>
<dbReference type="PANTHER" id="PTHR42912">
    <property type="entry name" value="METHYLTRANSFERASE"/>
    <property type="match status" value="1"/>
</dbReference>
<protein>
    <recommendedName>
        <fullName evidence="1">Methyltransferase type 11 domain-containing protein</fullName>
    </recommendedName>
</protein>
<dbReference type="SUPFAM" id="SSF53335">
    <property type="entry name" value="S-adenosyl-L-methionine-dependent methyltransferases"/>
    <property type="match status" value="1"/>
</dbReference>
<gene>
    <name evidence="2" type="ORF">RJ53_11055</name>
</gene>
<reference evidence="2" key="1">
    <citation type="submission" date="2014-12" db="EMBL/GenBank/DDBJ databases">
        <authorList>
            <person name="Huang H.-H."/>
            <person name="Chen S.-C."/>
            <person name="Lai M.-C."/>
        </authorList>
    </citation>
    <scope>NUCLEOTIDE SEQUENCE</scope>
    <source>
        <strain evidence="2">K1F9705b</strain>
    </source>
</reference>
<evidence type="ECO:0000313" key="3">
    <source>
        <dbReference type="Proteomes" id="UP000730161"/>
    </source>
</evidence>
<sequence length="189" mass="20845">MRQAFEEHAAAYDRWFDDHPHIYSAQLSMLRDVVPAGGLMLEIGVGSGRFAAPLGIHLGLDPSSALIAMARRRGIEAVIGEGEHLPFRDNSCDTILMMTVICFLDDPFPVFQEACRLLKSGGVLVIGFIESGGAIATKYRDEEVKGRFLRHATYYSTEDVTRFFSQAGFAEIAIVHKARGFPVIIGKKL</sequence>
<feature type="domain" description="Methyltransferase type 11" evidence="1">
    <location>
        <begin position="41"/>
        <end position="126"/>
    </location>
</feature>
<dbReference type="GO" id="GO:0008757">
    <property type="term" value="F:S-adenosylmethionine-dependent methyltransferase activity"/>
    <property type="evidence" value="ECO:0007669"/>
    <property type="project" value="InterPro"/>
</dbReference>
<dbReference type="Pfam" id="PF08241">
    <property type="entry name" value="Methyltransf_11"/>
    <property type="match status" value="1"/>
</dbReference>
<dbReference type="InterPro" id="IPR050508">
    <property type="entry name" value="Methyltransf_Superfamily"/>
</dbReference>
<name>A0A8J8B518_9EURY</name>
<dbReference type="EMBL" id="JWHL01000029">
    <property type="protein sequence ID" value="MBR1369985.1"/>
    <property type="molecule type" value="Genomic_DNA"/>
</dbReference>
<dbReference type="Gene3D" id="3.40.50.150">
    <property type="entry name" value="Vaccinia Virus protein VP39"/>
    <property type="match status" value="1"/>
</dbReference>
<dbReference type="InterPro" id="IPR013216">
    <property type="entry name" value="Methyltransf_11"/>
</dbReference>
<evidence type="ECO:0000313" key="2">
    <source>
        <dbReference type="EMBL" id="MBR1369985.1"/>
    </source>
</evidence>